<proteinExistence type="predicted"/>
<feature type="compositionally biased region" description="Basic and acidic residues" evidence="1">
    <location>
        <begin position="1"/>
        <end position="13"/>
    </location>
</feature>
<reference evidence="2 3" key="1">
    <citation type="submission" date="2017-12" db="EMBL/GenBank/DDBJ databases">
        <title>Gene loss provides genomic basis for host adaptation in cereal stripe rust fungi.</title>
        <authorList>
            <person name="Xia C."/>
        </authorList>
    </citation>
    <scope>NUCLEOTIDE SEQUENCE [LARGE SCALE GENOMIC DNA]</scope>
    <source>
        <strain evidence="2 3">93TX-2</strain>
    </source>
</reference>
<dbReference type="OrthoDB" id="2501547at2759"/>
<feature type="compositionally biased region" description="Low complexity" evidence="1">
    <location>
        <begin position="293"/>
        <end position="310"/>
    </location>
</feature>
<sequence>MEEHKRRTREEANQRMAHNLSASRSDRRKNGGLQKDCLIGMVTTLTTSASGRTVKFELDERTIKEEEVEEGCLASTSTGSNKKARQHVHRIIFCGDWAQLIAQDFQKSKKIKLYLNAYEPQVESDGRRKFSNGVRADLLFALGPSQLTFFLKTIDIGPRCSDDLAEPSPKSEEEPDVIVVSSPRDSQADPQDNLHDRREIDCSSDSRPSTKRTLVVEDHLEGGTYSAHHDEPSASTKKQNFTASSQNPHKRVQIHPSEAATPIRHPSGNAKLSQTPTRPTLAAFNDTTRPLATPVNTSTTPRSVPSRTPRVPTTVLQKQVFPMKTLDEIDKIAGGPRDAFNVIAYIDEKQSEECERAARGTSDFKMTLYLKDCSRPMATRNVTCNLFWKTAQNCPPWGQALWKVIFLFNVHKRASSLYDTQIIGPSNQFQWALWCPAYTGSAEKLISSNSNLDQFSSLFDSTPADLKAQALALYQPFNDQTTSHLSSAPALPAIQSVPKTIAQLQPGFRQKFDLCVRILDLWVDGVGNDRMTVTDFTKNPVLRMEKPDTNTANPTPVLRFHEDHGGNDENWVLTSCRVMTVYIEPPILQAIYGQFDGEASRNPNMHDYRGQLLNKTVRLNQLDLRVGAGSHNKGVVYGFMANLYKPRSARHDQDYEIDPDSLPLLADRIVPLTPSEPAFRKLLQDEAIYQESLEQAV</sequence>
<protein>
    <submittedName>
        <fullName evidence="2">Uncharacterized protein</fullName>
    </submittedName>
</protein>
<dbReference type="Gene3D" id="2.40.50.140">
    <property type="entry name" value="Nucleic acid-binding proteins"/>
    <property type="match status" value="1"/>
</dbReference>
<evidence type="ECO:0000256" key="1">
    <source>
        <dbReference type="SAM" id="MobiDB-lite"/>
    </source>
</evidence>
<dbReference type="VEuPathDB" id="FungiDB:PSHT_00317"/>
<feature type="compositionally biased region" description="Polar residues" evidence="1">
    <location>
        <begin position="233"/>
        <end position="247"/>
    </location>
</feature>
<organism evidence="2 3">
    <name type="scientific">Puccinia striiformis</name>
    <dbReference type="NCBI Taxonomy" id="27350"/>
    <lineage>
        <taxon>Eukaryota</taxon>
        <taxon>Fungi</taxon>
        <taxon>Dikarya</taxon>
        <taxon>Basidiomycota</taxon>
        <taxon>Pucciniomycotina</taxon>
        <taxon>Pucciniomycetes</taxon>
        <taxon>Pucciniales</taxon>
        <taxon>Pucciniaceae</taxon>
        <taxon>Puccinia</taxon>
    </lineage>
</organism>
<feature type="region of interest" description="Disordered" evidence="1">
    <location>
        <begin position="162"/>
        <end position="251"/>
    </location>
</feature>
<feature type="compositionally biased region" description="Basic and acidic residues" evidence="1">
    <location>
        <begin position="192"/>
        <end position="201"/>
    </location>
</feature>
<feature type="region of interest" description="Disordered" evidence="1">
    <location>
        <begin position="1"/>
        <end position="32"/>
    </location>
</feature>
<evidence type="ECO:0000313" key="3">
    <source>
        <dbReference type="Proteomes" id="UP000238274"/>
    </source>
</evidence>
<dbReference type="EMBL" id="PKSM01000002">
    <property type="protein sequence ID" value="POW23316.1"/>
    <property type="molecule type" value="Genomic_DNA"/>
</dbReference>
<reference evidence="3" key="3">
    <citation type="journal article" date="2018" name="Mol. Plant Microbe Interact.">
        <title>Genome sequence resources for the wheat stripe rust pathogen (Puccinia striiformis f. sp. tritici) and the barley stripe rust pathogen (Puccinia striiformis f. sp. hordei).</title>
        <authorList>
            <person name="Xia C."/>
            <person name="Wang M."/>
            <person name="Yin C."/>
            <person name="Cornejo O.E."/>
            <person name="Hulbert S.H."/>
            <person name="Chen X."/>
        </authorList>
    </citation>
    <scope>NUCLEOTIDE SEQUENCE [LARGE SCALE GENOMIC DNA]</scope>
    <source>
        <strain evidence="3">93TX-2</strain>
    </source>
</reference>
<reference evidence="3" key="2">
    <citation type="journal article" date="2018" name="BMC Genomics">
        <title>Genomic insights into host adaptation between the wheat stripe rust pathogen (Puccinia striiformis f. sp. tritici) and the barley stripe rust pathogen (Puccinia striiformis f. sp. hordei).</title>
        <authorList>
            <person name="Xia C."/>
            <person name="Wang M."/>
            <person name="Yin C."/>
            <person name="Cornejo O.E."/>
            <person name="Hulbert S.H."/>
            <person name="Chen X."/>
        </authorList>
    </citation>
    <scope>NUCLEOTIDE SEQUENCE [LARGE SCALE GENOMIC DNA]</scope>
    <source>
        <strain evidence="3">93TX-2</strain>
    </source>
</reference>
<feature type="region of interest" description="Disordered" evidence="1">
    <location>
        <begin position="289"/>
        <end position="310"/>
    </location>
</feature>
<feature type="compositionally biased region" description="Basic and acidic residues" evidence="1">
    <location>
        <begin position="214"/>
        <end position="232"/>
    </location>
</feature>
<dbReference type="InterPro" id="IPR012340">
    <property type="entry name" value="NA-bd_OB-fold"/>
</dbReference>
<keyword evidence="3" id="KW-1185">Reference proteome</keyword>
<name>A0A2S4WNG1_9BASI</name>
<accession>A0A2S4WNG1</accession>
<evidence type="ECO:0000313" key="2">
    <source>
        <dbReference type="EMBL" id="POW23316.1"/>
    </source>
</evidence>
<gene>
    <name evidence="2" type="ORF">PSHT_00317</name>
</gene>
<dbReference type="Proteomes" id="UP000238274">
    <property type="component" value="Unassembled WGS sequence"/>
</dbReference>
<dbReference type="AlphaFoldDB" id="A0A2S4WNG1"/>
<dbReference type="VEuPathDB" id="FungiDB:PSTT_00721"/>
<comment type="caution">
    <text evidence="2">The sequence shown here is derived from an EMBL/GenBank/DDBJ whole genome shotgun (WGS) entry which is preliminary data.</text>
</comment>